<reference evidence="4" key="1">
    <citation type="submission" date="2022-07" db="EMBL/GenBank/DDBJ databases">
        <title>Fungi with potential for degradation of polypropylene.</title>
        <authorList>
            <person name="Gostincar C."/>
        </authorList>
    </citation>
    <scope>NUCLEOTIDE SEQUENCE</scope>
    <source>
        <strain evidence="4">EXF-13287</strain>
    </source>
</reference>
<dbReference type="Pfam" id="PF12796">
    <property type="entry name" value="Ank_2"/>
    <property type="match status" value="1"/>
</dbReference>
<dbReference type="Pfam" id="PF22939">
    <property type="entry name" value="WHD_GPIID"/>
    <property type="match status" value="1"/>
</dbReference>
<dbReference type="SUPFAM" id="SSF52540">
    <property type="entry name" value="P-loop containing nucleoside triphosphate hydrolases"/>
    <property type="match status" value="1"/>
</dbReference>
<dbReference type="PROSITE" id="PS50297">
    <property type="entry name" value="ANK_REP_REGION"/>
    <property type="match status" value="1"/>
</dbReference>
<evidence type="ECO:0000256" key="2">
    <source>
        <dbReference type="PROSITE-ProRule" id="PRU00023"/>
    </source>
</evidence>
<name>A0AA38VJK3_9PEZI</name>
<feature type="repeat" description="ANK" evidence="2">
    <location>
        <begin position="749"/>
        <end position="781"/>
    </location>
</feature>
<dbReference type="InterPro" id="IPR002110">
    <property type="entry name" value="Ankyrin_rpt"/>
</dbReference>
<dbReference type="Proteomes" id="UP001174691">
    <property type="component" value="Unassembled WGS sequence"/>
</dbReference>
<dbReference type="InterPro" id="IPR027417">
    <property type="entry name" value="P-loop_NTPase"/>
</dbReference>
<evidence type="ECO:0000313" key="4">
    <source>
        <dbReference type="EMBL" id="KAJ9145615.1"/>
    </source>
</evidence>
<evidence type="ECO:0000259" key="3">
    <source>
        <dbReference type="PROSITE" id="PS50837"/>
    </source>
</evidence>
<dbReference type="PROSITE" id="PS50088">
    <property type="entry name" value="ANK_REPEAT"/>
    <property type="match status" value="1"/>
</dbReference>
<gene>
    <name evidence="4" type="ORF">NKR19_g6028</name>
</gene>
<dbReference type="Gene3D" id="3.40.50.300">
    <property type="entry name" value="P-loop containing nucleotide triphosphate hydrolases"/>
    <property type="match status" value="1"/>
</dbReference>
<dbReference type="EMBL" id="JANBVN010000088">
    <property type="protein sequence ID" value="KAJ9145615.1"/>
    <property type="molecule type" value="Genomic_DNA"/>
</dbReference>
<keyword evidence="5" id="KW-1185">Reference proteome</keyword>
<evidence type="ECO:0000313" key="5">
    <source>
        <dbReference type="Proteomes" id="UP001174691"/>
    </source>
</evidence>
<dbReference type="InterPro" id="IPR007111">
    <property type="entry name" value="NACHT_NTPase"/>
</dbReference>
<dbReference type="Gene3D" id="1.25.40.20">
    <property type="entry name" value="Ankyrin repeat-containing domain"/>
    <property type="match status" value="1"/>
</dbReference>
<dbReference type="SMART" id="SM00248">
    <property type="entry name" value="ANK"/>
    <property type="match status" value="2"/>
</dbReference>
<dbReference type="InterPro" id="IPR054471">
    <property type="entry name" value="GPIID_WHD"/>
</dbReference>
<accession>A0AA38VJK3</accession>
<keyword evidence="2" id="KW-0040">ANK repeat</keyword>
<dbReference type="InterPro" id="IPR056884">
    <property type="entry name" value="NPHP3-like_N"/>
</dbReference>
<dbReference type="PANTHER" id="PTHR10039:SF15">
    <property type="entry name" value="NACHT DOMAIN-CONTAINING PROTEIN"/>
    <property type="match status" value="1"/>
</dbReference>
<proteinExistence type="predicted"/>
<organism evidence="4 5">
    <name type="scientific">Coniochaeta hoffmannii</name>
    <dbReference type="NCBI Taxonomy" id="91930"/>
    <lineage>
        <taxon>Eukaryota</taxon>
        <taxon>Fungi</taxon>
        <taxon>Dikarya</taxon>
        <taxon>Ascomycota</taxon>
        <taxon>Pezizomycotina</taxon>
        <taxon>Sordariomycetes</taxon>
        <taxon>Sordariomycetidae</taxon>
        <taxon>Coniochaetales</taxon>
        <taxon>Coniochaetaceae</taxon>
        <taxon>Coniochaeta</taxon>
    </lineage>
</organism>
<dbReference type="Pfam" id="PF24883">
    <property type="entry name" value="NPHP3_N"/>
    <property type="match status" value="1"/>
</dbReference>
<comment type="caution">
    <text evidence="4">The sequence shown here is derived from an EMBL/GenBank/DDBJ whole genome shotgun (WGS) entry which is preliminary data.</text>
</comment>
<sequence length="809" mass="90785">MPDNLSTTASIVALLQLSGTVIGYLRKIKSRDSPRLRLALRSTEGVLQTLLETVGDAQAEPTETWSKTIRSLDDAEGPLTQLSLALSSIEDILLKDANGPRKLLWPFKKEELDELVRSIDGQKLLLTLALENNHVALSKAIHGDTREIRFETKENRLETREIHRATAEIGRGTKEIQHNTKDIGVDTKEVKDGMRKLRVAQDTSERRELLDWLSTLDFTPLLHDLLSKRAEGTGQWFITSPEYSTWTTEPGKTLLCPGPPGAGKTIMASISIEHLLDKYPRGGGQQPSVGIAYVFCNYQPQKVQRLEDLLSCLLKQLVQNLVEIPVAVTELYHTSRERPFIVVDALDELYARDQESLSKLLAKLFQLQKASSLNILTTSGFNSEITSLFPQEALTKVIRAHDEDVSRYISSRIPSLLSSRISRHPELRESILKEVLQRVDGMFLLSRLHMDALASQPSVGHIKRSLKDLPKGQSGLDQTYENALQRIASQAPEQRELAKKVLSWVYRAKRALSTGEVQHAVAVETDMKDLDRDFLPDVDFLDAICAGLVTVDKEANIVGLVHYTTREFFDRHMFLHDATPLLTQTCLTYLSFGHFSHGISDSPEELETRLCDYELFTYAATYWGKHLRHHIEIGEAKEADDSLSALAMRFLSDHELVSYAVQVLLYFDENHFVWSNIWRLYEFTVLHLVAYLGLDFMINEKVASGGQGVARDADGFTPLAWAVVNGHFAACEKLLAHLDADHINAVDNNGLTPFHYAVIWGDEDIATLLLDHGADPYLADDNTHAPLPSAMTEAGWKLWNISSRLEGLT</sequence>
<dbReference type="PROSITE" id="PS50837">
    <property type="entry name" value="NACHT"/>
    <property type="match status" value="1"/>
</dbReference>
<dbReference type="PANTHER" id="PTHR10039">
    <property type="entry name" value="AMELOGENIN"/>
    <property type="match status" value="1"/>
</dbReference>
<dbReference type="SUPFAM" id="SSF48403">
    <property type="entry name" value="Ankyrin repeat"/>
    <property type="match status" value="1"/>
</dbReference>
<feature type="domain" description="NACHT" evidence="3">
    <location>
        <begin position="252"/>
        <end position="379"/>
    </location>
</feature>
<evidence type="ECO:0000256" key="1">
    <source>
        <dbReference type="ARBA" id="ARBA00022737"/>
    </source>
</evidence>
<dbReference type="AlphaFoldDB" id="A0AA38VJK3"/>
<dbReference type="InterPro" id="IPR036770">
    <property type="entry name" value="Ankyrin_rpt-contain_sf"/>
</dbReference>
<keyword evidence="1" id="KW-0677">Repeat</keyword>
<protein>
    <submittedName>
        <fullName evidence="4">Ankyrin repeat domain-containing protein</fullName>
    </submittedName>
</protein>